<dbReference type="PANTHER" id="PTHR45801">
    <property type="entry name" value="OS07G0101800 PROTEIN"/>
    <property type="match status" value="1"/>
</dbReference>
<protein>
    <submittedName>
        <fullName evidence="12">Zinc finger protein 5-like</fullName>
    </submittedName>
</protein>
<evidence type="ECO:0000256" key="1">
    <source>
        <dbReference type="ARBA" id="ARBA00004123"/>
    </source>
</evidence>
<evidence type="ECO:0000256" key="4">
    <source>
        <dbReference type="ARBA" id="ARBA00022833"/>
    </source>
</evidence>
<keyword evidence="5" id="KW-0805">Transcription regulation</keyword>
<dbReference type="PANTHER" id="PTHR45801:SF117">
    <property type="entry name" value="OS07G0417400 PROTEIN"/>
    <property type="match status" value="1"/>
</dbReference>
<evidence type="ECO:0000256" key="3">
    <source>
        <dbReference type="ARBA" id="ARBA00022771"/>
    </source>
</evidence>
<keyword evidence="11" id="KW-1185">Reference proteome</keyword>
<comment type="subcellular location">
    <subcellularLocation>
        <location evidence="1">Nucleus</location>
    </subcellularLocation>
</comment>
<evidence type="ECO:0000256" key="8">
    <source>
        <dbReference type="PROSITE-ProRule" id="PRU00042"/>
    </source>
</evidence>
<dbReference type="PROSITE" id="PS00028">
    <property type="entry name" value="ZINC_FINGER_C2H2_1"/>
    <property type="match status" value="1"/>
</dbReference>
<accession>A0A6I9RWP0</accession>
<proteinExistence type="predicted"/>
<evidence type="ECO:0000313" key="11">
    <source>
        <dbReference type="Proteomes" id="UP000504607"/>
    </source>
</evidence>
<evidence type="ECO:0000256" key="9">
    <source>
        <dbReference type="SAM" id="MobiDB-lite"/>
    </source>
</evidence>
<dbReference type="Proteomes" id="UP000504607">
    <property type="component" value="Chromosome 11"/>
</dbReference>
<dbReference type="InterPro" id="IPR052426">
    <property type="entry name" value="Plant_dev_regulator"/>
</dbReference>
<dbReference type="InParanoid" id="A0A6I9RWP0"/>
<feature type="region of interest" description="Disordered" evidence="9">
    <location>
        <begin position="1"/>
        <end position="25"/>
    </location>
</feature>
<dbReference type="GeneID" id="105053598"/>
<keyword evidence="2" id="KW-0479">Metal-binding</keyword>
<evidence type="ECO:0000256" key="7">
    <source>
        <dbReference type="ARBA" id="ARBA00023242"/>
    </source>
</evidence>
<keyword evidence="3 8" id="KW-0863">Zinc-finger</keyword>
<dbReference type="SUPFAM" id="SSF57667">
    <property type="entry name" value="beta-beta-alpha zinc fingers"/>
    <property type="match status" value="1"/>
</dbReference>
<dbReference type="RefSeq" id="XP_010933133.1">
    <property type="nucleotide sequence ID" value="XM_010934831.1"/>
</dbReference>
<dbReference type="Gene3D" id="3.30.160.60">
    <property type="entry name" value="Classic Zinc Finger"/>
    <property type="match status" value="1"/>
</dbReference>
<dbReference type="GO" id="GO:0008270">
    <property type="term" value="F:zinc ion binding"/>
    <property type="evidence" value="ECO:0007669"/>
    <property type="project" value="UniProtKB-KW"/>
</dbReference>
<dbReference type="PROSITE" id="PS50157">
    <property type="entry name" value="ZINC_FINGER_C2H2_2"/>
    <property type="match status" value="1"/>
</dbReference>
<evidence type="ECO:0000313" key="12">
    <source>
        <dbReference type="RefSeq" id="XP_010933133.1"/>
    </source>
</evidence>
<dbReference type="OrthoDB" id="780709at2759"/>
<dbReference type="KEGG" id="egu:105053598"/>
<feature type="domain" description="C2H2-type" evidence="10">
    <location>
        <begin position="33"/>
        <end position="60"/>
    </location>
</feature>
<organism evidence="11 12">
    <name type="scientific">Elaeis guineensis var. tenera</name>
    <name type="common">Oil palm</name>
    <dbReference type="NCBI Taxonomy" id="51953"/>
    <lineage>
        <taxon>Eukaryota</taxon>
        <taxon>Viridiplantae</taxon>
        <taxon>Streptophyta</taxon>
        <taxon>Embryophyta</taxon>
        <taxon>Tracheophyta</taxon>
        <taxon>Spermatophyta</taxon>
        <taxon>Magnoliopsida</taxon>
        <taxon>Liliopsida</taxon>
        <taxon>Arecaceae</taxon>
        <taxon>Arecoideae</taxon>
        <taxon>Cocoseae</taxon>
        <taxon>Elaeidinae</taxon>
        <taxon>Elaeis</taxon>
    </lineage>
</organism>
<name>A0A6I9RWP0_ELAGV</name>
<reference evidence="12" key="1">
    <citation type="submission" date="2025-08" db="UniProtKB">
        <authorList>
            <consortium name="RefSeq"/>
        </authorList>
    </citation>
    <scope>IDENTIFICATION</scope>
</reference>
<dbReference type="FunCoup" id="A0A6I9RWP0">
    <property type="interactions" value="251"/>
</dbReference>
<dbReference type="InterPro" id="IPR036236">
    <property type="entry name" value="Znf_C2H2_sf"/>
</dbReference>
<evidence type="ECO:0000256" key="2">
    <source>
        <dbReference type="ARBA" id="ARBA00022723"/>
    </source>
</evidence>
<feature type="compositionally biased region" description="Polar residues" evidence="9">
    <location>
        <begin position="9"/>
        <end position="21"/>
    </location>
</feature>
<keyword evidence="6" id="KW-0804">Transcription</keyword>
<evidence type="ECO:0000256" key="6">
    <source>
        <dbReference type="ARBA" id="ARBA00023163"/>
    </source>
</evidence>
<dbReference type="Pfam" id="PF13912">
    <property type="entry name" value="zf-C2H2_6"/>
    <property type="match status" value="1"/>
</dbReference>
<evidence type="ECO:0000256" key="5">
    <source>
        <dbReference type="ARBA" id="ARBA00023015"/>
    </source>
</evidence>
<keyword evidence="4" id="KW-0862">Zinc</keyword>
<evidence type="ECO:0000259" key="10">
    <source>
        <dbReference type="PROSITE" id="PS50157"/>
    </source>
</evidence>
<gene>
    <name evidence="12" type="primary">LOC105053598</name>
</gene>
<dbReference type="GO" id="GO:0005634">
    <property type="term" value="C:nucleus"/>
    <property type="evidence" value="ECO:0007669"/>
    <property type="project" value="UniProtKB-SubCell"/>
</dbReference>
<keyword evidence="7" id="KW-0539">Nucleus</keyword>
<dbReference type="AlphaFoldDB" id="A0A6I9RWP0"/>
<dbReference type="InterPro" id="IPR013087">
    <property type="entry name" value="Znf_C2H2_type"/>
</dbReference>
<sequence length="182" mass="20491">MEGGHNKGTKVSSSKASSPEPTTDDARTMRPYYECMFCKRGFTTAQALGGHMNIHRKDRARMQHDQMVYSVSGKAEENLEGYGYNIPNSYHHRAYSQVSESLMKNNSFCFPASFSGGGDSRVARDDGMGSRRQRELSLFGQELQLGLGMQFNGSSGVYEKEKRNYVDEEKELDLELRLGHQP</sequence>